<comment type="caution">
    <text evidence="1">The sequence shown here is derived from an EMBL/GenBank/DDBJ whole genome shotgun (WGS) entry which is preliminary data.</text>
</comment>
<evidence type="ECO:0000313" key="1">
    <source>
        <dbReference type="EMBL" id="OGK38079.1"/>
    </source>
</evidence>
<dbReference type="Gene3D" id="3.30.2310.20">
    <property type="entry name" value="RelE-like"/>
    <property type="match status" value="1"/>
</dbReference>
<dbReference type="Proteomes" id="UP000176803">
    <property type="component" value="Unassembled WGS sequence"/>
</dbReference>
<accession>A0A1F7I3Y5</accession>
<proteinExistence type="predicted"/>
<gene>
    <name evidence="1" type="ORF">A3F03_02580</name>
</gene>
<evidence type="ECO:0008006" key="3">
    <source>
        <dbReference type="Google" id="ProtNLM"/>
    </source>
</evidence>
<dbReference type="SUPFAM" id="SSF143011">
    <property type="entry name" value="RelE-like"/>
    <property type="match status" value="1"/>
</dbReference>
<protein>
    <recommendedName>
        <fullName evidence="3">Addiction module toxin RelE</fullName>
    </recommendedName>
</protein>
<dbReference type="InterPro" id="IPR035093">
    <property type="entry name" value="RelE/ParE_toxin_dom_sf"/>
</dbReference>
<name>A0A1F7I3Y5_9BACT</name>
<reference evidence="1 2" key="1">
    <citation type="journal article" date="2016" name="Nat. Commun.">
        <title>Thousands of microbial genomes shed light on interconnected biogeochemical processes in an aquifer system.</title>
        <authorList>
            <person name="Anantharaman K."/>
            <person name="Brown C.T."/>
            <person name="Hug L.A."/>
            <person name="Sharon I."/>
            <person name="Castelle C.J."/>
            <person name="Probst A.J."/>
            <person name="Thomas B.C."/>
            <person name="Singh A."/>
            <person name="Wilkins M.J."/>
            <person name="Karaoz U."/>
            <person name="Brodie E.L."/>
            <person name="Williams K.H."/>
            <person name="Hubbard S.S."/>
            <person name="Banfield J.F."/>
        </authorList>
    </citation>
    <scope>NUCLEOTIDE SEQUENCE [LARGE SCALE GENOMIC DNA]</scope>
</reference>
<organism evidence="1 2">
    <name type="scientific">Candidatus Roizmanbacteria bacterium RIFCSPHIGHO2_12_FULL_41_11</name>
    <dbReference type="NCBI Taxonomy" id="1802052"/>
    <lineage>
        <taxon>Bacteria</taxon>
        <taxon>Candidatus Roizmaniibacteriota</taxon>
    </lineage>
</organism>
<evidence type="ECO:0000313" key="2">
    <source>
        <dbReference type="Proteomes" id="UP000176803"/>
    </source>
</evidence>
<dbReference type="EMBL" id="MGAC01000023">
    <property type="protein sequence ID" value="OGK38079.1"/>
    <property type="molecule type" value="Genomic_DNA"/>
</dbReference>
<dbReference type="AlphaFoldDB" id="A0A1F7I3Y5"/>
<sequence length="96" mass="11294">MFTLRTARSFKMDYERITEHNEVIKKRVMKTLQKLSQDPHGQSLRSHKVNTPHHGVRWSSWVTGDMRIIWDYDSSEQLVIILLDIGGHSGSRKVYK</sequence>